<dbReference type="RefSeq" id="WP_043841750.1">
    <property type="nucleotide sequence ID" value="NZ_AQQW01000001.1"/>
</dbReference>
<dbReference type="Proteomes" id="UP000019063">
    <property type="component" value="Unassembled WGS sequence"/>
</dbReference>
<name>W4HPV1_9RHOB</name>
<organism evidence="1 2">
    <name type="scientific">Roseivivax marinus</name>
    <dbReference type="NCBI Taxonomy" id="1379903"/>
    <lineage>
        <taxon>Bacteria</taxon>
        <taxon>Pseudomonadati</taxon>
        <taxon>Pseudomonadota</taxon>
        <taxon>Alphaproteobacteria</taxon>
        <taxon>Rhodobacterales</taxon>
        <taxon>Roseobacteraceae</taxon>
        <taxon>Roseivivax</taxon>
    </lineage>
</organism>
<dbReference type="EMBL" id="AQQW01000001">
    <property type="protein sequence ID" value="ETW14792.1"/>
    <property type="molecule type" value="Genomic_DNA"/>
</dbReference>
<gene>
    <name evidence="1" type="ORF">ATO8_02755</name>
</gene>
<evidence type="ECO:0000313" key="1">
    <source>
        <dbReference type="EMBL" id="ETW14792.1"/>
    </source>
</evidence>
<sequence>MMGRVAPSPNWSEAWGGFDAAVAGAVNFLAGAQDADGAWRDFRLPVGRAEAWTTALVGRVLSATGQPDADPLAHRAATWLTRTAPEGRWGYNAEVPPDADSTAWAALLLDRVRLDQNTTIADLCFVASHRIPESGFATYRAADGWGEAHACVTPVALMATETRLGLDPGARSWLAACRDADGAVRGHWWTSAFYPTLMARTVLGPVAGGDPFRSPALSRIGSAFDLACATLLAALDAPHCTATRRLAATLAGLQRPDGGWPASRCLRVTPHWLGASGVAQCGHVPGAVFADDRRTVSTVFAAAALAVVSGQGAWP</sequence>
<dbReference type="STRING" id="1379903.ATO8_02755"/>
<dbReference type="Gene3D" id="1.50.10.20">
    <property type="match status" value="1"/>
</dbReference>
<dbReference type="AlphaFoldDB" id="W4HPV1"/>
<evidence type="ECO:0000313" key="2">
    <source>
        <dbReference type="Proteomes" id="UP000019063"/>
    </source>
</evidence>
<accession>W4HPV1</accession>
<comment type="caution">
    <text evidence="1">The sequence shown here is derived from an EMBL/GenBank/DDBJ whole genome shotgun (WGS) entry which is preliminary data.</text>
</comment>
<dbReference type="SUPFAM" id="SSF48239">
    <property type="entry name" value="Terpenoid cyclases/Protein prenyltransferases"/>
    <property type="match status" value="1"/>
</dbReference>
<keyword evidence="2" id="KW-1185">Reference proteome</keyword>
<dbReference type="InterPro" id="IPR008930">
    <property type="entry name" value="Terpenoid_cyclase/PrenylTrfase"/>
</dbReference>
<proteinExistence type="predicted"/>
<protein>
    <submittedName>
        <fullName evidence="1">Squalene-hopene cyclase</fullName>
    </submittedName>
</protein>
<dbReference type="eggNOG" id="COG1657">
    <property type="taxonomic scope" value="Bacteria"/>
</dbReference>
<reference evidence="1 2" key="1">
    <citation type="journal article" date="2014" name="Antonie Van Leeuwenhoek">
        <title>Roseivivax atlanticus sp. nov., isolated from surface seawater of the Atlantic Ocean.</title>
        <authorList>
            <person name="Li G."/>
            <person name="Lai Q."/>
            <person name="Liu X."/>
            <person name="Sun F."/>
            <person name="Shao Z."/>
        </authorList>
    </citation>
    <scope>NUCLEOTIDE SEQUENCE [LARGE SCALE GENOMIC DNA]</scope>
    <source>
        <strain evidence="1 2">22II-s10s</strain>
    </source>
</reference>